<dbReference type="SUPFAM" id="SSF53335">
    <property type="entry name" value="S-adenosyl-L-methionine-dependent methyltransferases"/>
    <property type="match status" value="1"/>
</dbReference>
<organism evidence="1 2">
    <name type="scientific">Streptomyces zagrosensis</name>
    <dbReference type="NCBI Taxonomy" id="1042984"/>
    <lineage>
        <taxon>Bacteria</taxon>
        <taxon>Bacillati</taxon>
        <taxon>Actinomycetota</taxon>
        <taxon>Actinomycetes</taxon>
        <taxon>Kitasatosporales</taxon>
        <taxon>Streptomycetaceae</taxon>
        <taxon>Streptomyces</taxon>
    </lineage>
</organism>
<keyword evidence="2" id="KW-1185">Reference proteome</keyword>
<dbReference type="EMBL" id="JACHJL010000027">
    <property type="protein sequence ID" value="MBB5939758.1"/>
    <property type="molecule type" value="Genomic_DNA"/>
</dbReference>
<dbReference type="Proteomes" id="UP000588098">
    <property type="component" value="Unassembled WGS sequence"/>
</dbReference>
<dbReference type="InterPro" id="IPR029063">
    <property type="entry name" value="SAM-dependent_MTases_sf"/>
</dbReference>
<proteinExistence type="predicted"/>
<dbReference type="GO" id="GO:0032259">
    <property type="term" value="P:methylation"/>
    <property type="evidence" value="ECO:0007669"/>
    <property type="project" value="UniProtKB-KW"/>
</dbReference>
<dbReference type="Gene3D" id="3.40.50.150">
    <property type="entry name" value="Vaccinia Virus protein VP39"/>
    <property type="match status" value="1"/>
</dbReference>
<sequence length="125" mass="13211">MADLARHRVVEADVATFEAWGPAGRTFDAVVAGQAWHWIDPAAGTAKVALALRPGGQLAVLWNVFRLPVTVAEACAAVYRRVMPDAPVNLPALTQEAKVMDAYQALVTKTADAIQGAGGFSTPQQ</sequence>
<evidence type="ECO:0000313" key="1">
    <source>
        <dbReference type="EMBL" id="MBB5939758.1"/>
    </source>
</evidence>
<gene>
    <name evidence="1" type="ORF">FHS42_006854</name>
</gene>
<name>A0A7W9QGD6_9ACTN</name>
<protein>
    <submittedName>
        <fullName evidence="1">SAM-dependent methyltransferase</fullName>
    </submittedName>
</protein>
<accession>A0A7W9QGD6</accession>
<evidence type="ECO:0000313" key="2">
    <source>
        <dbReference type="Proteomes" id="UP000588098"/>
    </source>
</evidence>
<reference evidence="1 2" key="1">
    <citation type="submission" date="2020-08" db="EMBL/GenBank/DDBJ databases">
        <title>Genomic Encyclopedia of Type Strains, Phase III (KMG-III): the genomes of soil and plant-associated and newly described type strains.</title>
        <authorList>
            <person name="Whitman W."/>
        </authorList>
    </citation>
    <scope>NUCLEOTIDE SEQUENCE [LARGE SCALE GENOMIC DNA]</scope>
    <source>
        <strain evidence="1 2">CECT 8305</strain>
    </source>
</reference>
<keyword evidence="1" id="KW-0808">Transferase</keyword>
<keyword evidence="1" id="KW-0489">Methyltransferase</keyword>
<dbReference type="AlphaFoldDB" id="A0A7W9QGD6"/>
<comment type="caution">
    <text evidence="1">The sequence shown here is derived from an EMBL/GenBank/DDBJ whole genome shotgun (WGS) entry which is preliminary data.</text>
</comment>
<dbReference type="GO" id="GO:0008168">
    <property type="term" value="F:methyltransferase activity"/>
    <property type="evidence" value="ECO:0007669"/>
    <property type="project" value="UniProtKB-KW"/>
</dbReference>